<dbReference type="RefSeq" id="WP_264981551.1">
    <property type="nucleotide sequence ID" value="NZ_AP026708.1"/>
</dbReference>
<comment type="subcellular location">
    <subcellularLocation>
        <location evidence="1">Cell membrane</location>
        <topology evidence="1">Multi-pass membrane protein</topology>
    </subcellularLocation>
</comment>
<dbReference type="InterPro" id="IPR050469">
    <property type="entry name" value="Diguanylate_Cyclase"/>
</dbReference>
<proteinExistence type="predicted"/>
<dbReference type="SUPFAM" id="SSF55073">
    <property type="entry name" value="Nucleotide cyclase"/>
    <property type="match status" value="1"/>
</dbReference>
<sequence>MTLKSKLILALSLILAATFLFTSLINYEVTRRTIREELLHSSLPLTGKNIYSEIQGALIRPIMVSTSMANDAFLKDWVHAGENDTRMIKRYLAGIRDKYDFLTTFFVSVNSDRYYNQDGILKTIGARDPRDVWFFAFTRMGKEYDLNVDLSEGDNDTLSIFVNCRVEDANGRLLGVTGSGVNVDQVAARIEKVQKQYSRTIYLVDQDGLVQVHPDKSRIKRFSIAKAGGLRDVAEAILSERDKVTSHEYDWDGQHHLLSARYIPELEWFLIVDQDEAVALKSAKRNLIRTLAVGGGVSALVILLCVAVINHFQTRLEDMAQTDPLTGTANRRALEERFDQAAYKADRYGIAFSTIIIDLDKFKEINDTHGHIQGDAVLKRVADTIADTIRPSDLLARWGGDEFIILMDGELDDALTLAKRMLEAVCQSPDEPTVSFSYGLAEYEKGDDLGSITMRADKNLYLAKGRC</sequence>
<evidence type="ECO:0000313" key="10">
    <source>
        <dbReference type="EMBL" id="BDQ34654.1"/>
    </source>
</evidence>
<dbReference type="InterPro" id="IPR029787">
    <property type="entry name" value="Nucleotide_cyclase"/>
</dbReference>
<dbReference type="CDD" id="cd01949">
    <property type="entry name" value="GGDEF"/>
    <property type="match status" value="1"/>
</dbReference>
<dbReference type="Pfam" id="PF02743">
    <property type="entry name" value="dCache_1"/>
    <property type="match status" value="1"/>
</dbReference>
<protein>
    <recommendedName>
        <fullName evidence="2">diguanylate cyclase</fullName>
        <ecNumber evidence="2">2.7.7.65</ecNumber>
    </recommendedName>
</protein>
<feature type="transmembrane region" description="Helical" evidence="8">
    <location>
        <begin position="287"/>
        <end position="309"/>
    </location>
</feature>
<reference evidence="10" key="1">
    <citation type="submission" date="2022-08" db="EMBL/GenBank/DDBJ databases">
        <title>Genome Sequence of the sulphate-reducing bacterium, Pseudodesulfovibrio portus JCM14722.</title>
        <authorList>
            <person name="Kondo R."/>
            <person name="Kataoka T."/>
        </authorList>
    </citation>
    <scope>NUCLEOTIDE SEQUENCE</scope>
    <source>
        <strain evidence="10">JCM 14722</strain>
    </source>
</reference>
<keyword evidence="5 8" id="KW-1133">Transmembrane helix</keyword>
<evidence type="ECO:0000313" key="11">
    <source>
        <dbReference type="Proteomes" id="UP001061361"/>
    </source>
</evidence>
<evidence type="ECO:0000256" key="7">
    <source>
        <dbReference type="ARBA" id="ARBA00034247"/>
    </source>
</evidence>
<dbReference type="CDD" id="cd12912">
    <property type="entry name" value="PDC2_MCP_like"/>
    <property type="match status" value="1"/>
</dbReference>
<name>A0ABM8ATR6_9BACT</name>
<dbReference type="InterPro" id="IPR000160">
    <property type="entry name" value="GGDEF_dom"/>
</dbReference>
<evidence type="ECO:0000256" key="5">
    <source>
        <dbReference type="ARBA" id="ARBA00022989"/>
    </source>
</evidence>
<organism evidence="10 11">
    <name type="scientific">Pseudodesulfovibrio portus</name>
    <dbReference type="NCBI Taxonomy" id="231439"/>
    <lineage>
        <taxon>Bacteria</taxon>
        <taxon>Pseudomonadati</taxon>
        <taxon>Thermodesulfobacteriota</taxon>
        <taxon>Desulfovibrionia</taxon>
        <taxon>Desulfovibrionales</taxon>
        <taxon>Desulfovibrionaceae</taxon>
    </lineage>
</organism>
<dbReference type="Proteomes" id="UP001061361">
    <property type="component" value="Chromosome"/>
</dbReference>
<evidence type="ECO:0000256" key="2">
    <source>
        <dbReference type="ARBA" id="ARBA00012528"/>
    </source>
</evidence>
<dbReference type="InterPro" id="IPR043128">
    <property type="entry name" value="Rev_trsase/Diguanyl_cyclase"/>
</dbReference>
<dbReference type="NCBIfam" id="TIGR00254">
    <property type="entry name" value="GGDEF"/>
    <property type="match status" value="1"/>
</dbReference>
<comment type="catalytic activity">
    <reaction evidence="7">
        <text>2 GTP = 3',3'-c-di-GMP + 2 diphosphate</text>
        <dbReference type="Rhea" id="RHEA:24898"/>
        <dbReference type="ChEBI" id="CHEBI:33019"/>
        <dbReference type="ChEBI" id="CHEBI:37565"/>
        <dbReference type="ChEBI" id="CHEBI:58805"/>
        <dbReference type="EC" id="2.7.7.65"/>
    </reaction>
</comment>
<dbReference type="Pfam" id="PF00990">
    <property type="entry name" value="GGDEF"/>
    <property type="match status" value="1"/>
</dbReference>
<evidence type="ECO:0000256" key="4">
    <source>
        <dbReference type="ARBA" id="ARBA00022692"/>
    </source>
</evidence>
<evidence type="ECO:0000256" key="6">
    <source>
        <dbReference type="ARBA" id="ARBA00023136"/>
    </source>
</evidence>
<evidence type="ECO:0000256" key="3">
    <source>
        <dbReference type="ARBA" id="ARBA00022475"/>
    </source>
</evidence>
<dbReference type="EC" id="2.7.7.65" evidence="2"/>
<keyword evidence="6 8" id="KW-0472">Membrane</keyword>
<dbReference type="PROSITE" id="PS50887">
    <property type="entry name" value="GGDEF"/>
    <property type="match status" value="1"/>
</dbReference>
<evidence type="ECO:0000256" key="1">
    <source>
        <dbReference type="ARBA" id="ARBA00004651"/>
    </source>
</evidence>
<evidence type="ECO:0000256" key="8">
    <source>
        <dbReference type="SAM" id="Phobius"/>
    </source>
</evidence>
<dbReference type="PANTHER" id="PTHR45138">
    <property type="entry name" value="REGULATORY COMPONENTS OF SENSORY TRANSDUCTION SYSTEM"/>
    <property type="match status" value="1"/>
</dbReference>
<keyword evidence="11" id="KW-1185">Reference proteome</keyword>
<feature type="domain" description="GGDEF" evidence="9">
    <location>
        <begin position="350"/>
        <end position="467"/>
    </location>
</feature>
<gene>
    <name evidence="10" type="ORF">JCM14722_21960</name>
</gene>
<dbReference type="InterPro" id="IPR033479">
    <property type="entry name" value="dCache_1"/>
</dbReference>
<keyword evidence="4 8" id="KW-0812">Transmembrane</keyword>
<dbReference type="EMBL" id="AP026708">
    <property type="protein sequence ID" value="BDQ34654.1"/>
    <property type="molecule type" value="Genomic_DNA"/>
</dbReference>
<dbReference type="PANTHER" id="PTHR45138:SF9">
    <property type="entry name" value="DIGUANYLATE CYCLASE DGCM-RELATED"/>
    <property type="match status" value="1"/>
</dbReference>
<accession>A0ABM8ATR6</accession>
<keyword evidence="3" id="KW-1003">Cell membrane</keyword>
<dbReference type="SMART" id="SM00267">
    <property type="entry name" value="GGDEF"/>
    <property type="match status" value="1"/>
</dbReference>
<dbReference type="Gene3D" id="3.30.450.20">
    <property type="entry name" value="PAS domain"/>
    <property type="match status" value="1"/>
</dbReference>
<evidence type="ECO:0000259" key="9">
    <source>
        <dbReference type="PROSITE" id="PS50887"/>
    </source>
</evidence>
<dbReference type="Gene3D" id="3.30.70.270">
    <property type="match status" value="1"/>
</dbReference>